<organism evidence="9 10">
    <name type="scientific">Tilletiopsis washingtonensis</name>
    <dbReference type="NCBI Taxonomy" id="58919"/>
    <lineage>
        <taxon>Eukaryota</taxon>
        <taxon>Fungi</taxon>
        <taxon>Dikarya</taxon>
        <taxon>Basidiomycota</taxon>
        <taxon>Ustilaginomycotina</taxon>
        <taxon>Exobasidiomycetes</taxon>
        <taxon>Entylomatales</taxon>
        <taxon>Entylomatales incertae sedis</taxon>
        <taxon>Tilletiopsis</taxon>
    </lineage>
</organism>
<evidence type="ECO:0000256" key="1">
    <source>
        <dbReference type="ARBA" id="ARBA00004141"/>
    </source>
</evidence>
<evidence type="ECO:0000256" key="5">
    <source>
        <dbReference type="ARBA" id="ARBA00022989"/>
    </source>
</evidence>
<dbReference type="EMBL" id="KZ819294">
    <property type="protein sequence ID" value="PWN97586.1"/>
    <property type="molecule type" value="Genomic_DNA"/>
</dbReference>
<proteinExistence type="inferred from homology"/>
<keyword evidence="7 8" id="KW-0472">Membrane</keyword>
<feature type="transmembrane region" description="Helical" evidence="8">
    <location>
        <begin position="321"/>
        <end position="341"/>
    </location>
</feature>
<protein>
    <submittedName>
        <fullName evidence="9">ZIP zinc/iron transport family</fullName>
    </submittedName>
</protein>
<keyword evidence="3 8" id="KW-0813">Transport</keyword>
<dbReference type="InterPro" id="IPR003689">
    <property type="entry name" value="ZIP"/>
</dbReference>
<dbReference type="GeneID" id="37272834"/>
<gene>
    <name evidence="9" type="ORF">FA09DRAFT_360915</name>
</gene>
<feature type="transmembrane region" description="Helical" evidence="8">
    <location>
        <begin position="20"/>
        <end position="43"/>
    </location>
</feature>
<dbReference type="RefSeq" id="XP_025597865.1">
    <property type="nucleotide sequence ID" value="XM_025745290.1"/>
</dbReference>
<dbReference type="PANTHER" id="PTHR11040">
    <property type="entry name" value="ZINC/IRON TRANSPORTER"/>
    <property type="match status" value="1"/>
</dbReference>
<dbReference type="NCBIfam" id="TIGR00820">
    <property type="entry name" value="zip"/>
    <property type="match status" value="1"/>
</dbReference>
<keyword evidence="4 8" id="KW-0812">Transmembrane</keyword>
<dbReference type="OrthoDB" id="448280at2759"/>
<feature type="transmembrane region" description="Helical" evidence="8">
    <location>
        <begin position="245"/>
        <end position="268"/>
    </location>
</feature>
<evidence type="ECO:0000256" key="3">
    <source>
        <dbReference type="ARBA" id="ARBA00022448"/>
    </source>
</evidence>
<reference evidence="9 10" key="1">
    <citation type="journal article" date="2018" name="Mol. Biol. Evol.">
        <title>Broad Genomic Sampling Reveals a Smut Pathogenic Ancestry of the Fungal Clade Ustilaginomycotina.</title>
        <authorList>
            <person name="Kijpornyongpan T."/>
            <person name="Mondo S.J."/>
            <person name="Barry K."/>
            <person name="Sandor L."/>
            <person name="Lee J."/>
            <person name="Lipzen A."/>
            <person name="Pangilinan J."/>
            <person name="LaButti K."/>
            <person name="Hainaut M."/>
            <person name="Henrissat B."/>
            <person name="Grigoriev I.V."/>
            <person name="Spatafora J.W."/>
            <person name="Aime M.C."/>
        </authorList>
    </citation>
    <scope>NUCLEOTIDE SEQUENCE [LARGE SCALE GENOMIC DNA]</scope>
    <source>
        <strain evidence="9 10">MCA 4186</strain>
    </source>
</reference>
<keyword evidence="10" id="KW-1185">Reference proteome</keyword>
<keyword evidence="5 8" id="KW-1133">Transmembrane helix</keyword>
<evidence type="ECO:0000313" key="9">
    <source>
        <dbReference type="EMBL" id="PWN97586.1"/>
    </source>
</evidence>
<name>A0A316Z8J8_9BASI</name>
<dbReference type="STRING" id="58919.A0A316Z8J8"/>
<evidence type="ECO:0000256" key="7">
    <source>
        <dbReference type="ARBA" id="ARBA00023136"/>
    </source>
</evidence>
<evidence type="ECO:0000313" key="10">
    <source>
        <dbReference type="Proteomes" id="UP000245946"/>
    </source>
</evidence>
<evidence type="ECO:0000256" key="8">
    <source>
        <dbReference type="RuleBase" id="RU362088"/>
    </source>
</evidence>
<evidence type="ECO:0000256" key="4">
    <source>
        <dbReference type="ARBA" id="ARBA00022692"/>
    </source>
</evidence>
<dbReference type="Pfam" id="PF02535">
    <property type="entry name" value="Zip"/>
    <property type="match status" value="1"/>
</dbReference>
<feature type="transmembrane region" description="Helical" evidence="8">
    <location>
        <begin position="213"/>
        <end position="233"/>
    </location>
</feature>
<evidence type="ECO:0000256" key="2">
    <source>
        <dbReference type="ARBA" id="ARBA00006939"/>
    </source>
</evidence>
<comment type="caution">
    <text evidence="8">Lacks conserved residue(s) required for the propagation of feature annotation.</text>
</comment>
<comment type="similarity">
    <text evidence="2 8">Belongs to the ZIP transporter (TC 2.A.5) family.</text>
</comment>
<dbReference type="Proteomes" id="UP000245946">
    <property type="component" value="Unassembled WGS sequence"/>
</dbReference>
<feature type="transmembrane region" description="Helical" evidence="8">
    <location>
        <begin position="183"/>
        <end position="207"/>
    </location>
</feature>
<dbReference type="AlphaFoldDB" id="A0A316Z8J8"/>
<dbReference type="PANTHER" id="PTHR11040:SF32">
    <property type="entry name" value="ZINC-REGULATED TRANSPORTER 1"/>
    <property type="match status" value="1"/>
</dbReference>
<dbReference type="GO" id="GO:0005886">
    <property type="term" value="C:plasma membrane"/>
    <property type="evidence" value="ECO:0007669"/>
    <property type="project" value="TreeGrafter"/>
</dbReference>
<accession>A0A316Z8J8</accession>
<keyword evidence="6 8" id="KW-0406">Ion transport</keyword>
<comment type="subcellular location">
    <subcellularLocation>
        <location evidence="1 8">Membrane</location>
        <topology evidence="1 8">Multi-pass membrane protein</topology>
    </subcellularLocation>
</comment>
<dbReference type="GO" id="GO:0005385">
    <property type="term" value="F:zinc ion transmembrane transporter activity"/>
    <property type="evidence" value="ECO:0007669"/>
    <property type="project" value="InterPro"/>
</dbReference>
<sequence>MADAEINCSNARLEPFEDGIGLRVGAIFILLVSSGAMTLFPIVTRRVARFAVPAAVFDFAKFFGSGVIIATAFIHLLAPGVEALSSPCLNENFQNYPFAFAFAMITMFLTFIVELLAFRIGAAKAASLAYDPHTGGHHHAAEHGNLARVVSTGAVPHTLVEKNVSDSDEALVKVPLSAAASEILGVAILEFGVIFHSVIIGITLGTIGDRSSFVTLFVVIIFHQMFEGLGLGSRLALLPLGPGSAIPFLGAVAYSLVTPIGLAIGLGVRHTYNEDSAKASYVTGTFDSASAGILLYTGLVELLAHEFIFNEKMRTDPLGKVLVHVCTMLLGAGIMALLGRWA</sequence>
<dbReference type="InterPro" id="IPR004698">
    <property type="entry name" value="Zn/Fe_permease_fun/pln"/>
</dbReference>
<feature type="transmembrane region" description="Helical" evidence="8">
    <location>
        <begin position="55"/>
        <end position="78"/>
    </location>
</feature>
<feature type="transmembrane region" description="Helical" evidence="8">
    <location>
        <begin position="98"/>
        <end position="118"/>
    </location>
</feature>
<evidence type="ECO:0000256" key="6">
    <source>
        <dbReference type="ARBA" id="ARBA00023065"/>
    </source>
</evidence>